<dbReference type="AlphaFoldDB" id="A0A8H3L382"/>
<organism evidence="3 4">
    <name type="scientific">Rhizophagus clarus</name>
    <dbReference type="NCBI Taxonomy" id="94130"/>
    <lineage>
        <taxon>Eukaryota</taxon>
        <taxon>Fungi</taxon>
        <taxon>Fungi incertae sedis</taxon>
        <taxon>Mucoromycota</taxon>
        <taxon>Glomeromycotina</taxon>
        <taxon>Glomeromycetes</taxon>
        <taxon>Glomerales</taxon>
        <taxon>Glomeraceae</taxon>
        <taxon>Rhizophagus</taxon>
    </lineage>
</organism>
<gene>
    <name evidence="3" type="ORF">RCL2_000825000</name>
</gene>
<evidence type="ECO:0000256" key="1">
    <source>
        <dbReference type="SAM" id="Coils"/>
    </source>
</evidence>
<dbReference type="InterPro" id="IPR021109">
    <property type="entry name" value="Peptidase_aspartic_dom_sf"/>
</dbReference>
<reference evidence="3" key="1">
    <citation type="submission" date="2019-10" db="EMBL/GenBank/DDBJ databases">
        <title>Conservation and host-specific expression of non-tandemly repeated heterogenous ribosome RNA gene in arbuscular mycorrhizal fungi.</title>
        <authorList>
            <person name="Maeda T."/>
            <person name="Kobayashi Y."/>
            <person name="Nakagawa T."/>
            <person name="Ezawa T."/>
            <person name="Yamaguchi K."/>
            <person name="Bino T."/>
            <person name="Nishimoto Y."/>
            <person name="Shigenobu S."/>
            <person name="Kawaguchi M."/>
        </authorList>
    </citation>
    <scope>NUCLEOTIDE SEQUENCE</scope>
    <source>
        <strain evidence="3">HR1</strain>
    </source>
</reference>
<feature type="region of interest" description="Disordered" evidence="2">
    <location>
        <begin position="667"/>
        <end position="746"/>
    </location>
</feature>
<feature type="coiled-coil region" evidence="1">
    <location>
        <begin position="174"/>
        <end position="236"/>
    </location>
</feature>
<proteinExistence type="predicted"/>
<feature type="compositionally biased region" description="Basic and acidic residues" evidence="2">
    <location>
        <begin position="707"/>
        <end position="728"/>
    </location>
</feature>
<sequence length="972" mass="110940">MFDPAYSELLDTNQELRGELQDEIFINKSNEKKIRSLVKELEQCYQTISIQDNTIIAHEKEIEKLKSEISDLRKQLRVLQQDKKFKDEVGSIQDGRIIELENKVGSLKARIRILIDKKISINALDMATTNLIANVNRGLDRIENHIRGVGTPMQNPANVIDGIRGSLNTIRVTLQNITAEHDQYQNILNDTNNRERDYRNQLRDSRNQNLRLQRLLDESQIQVERTMRERDNAQGERDLAILAYNNEKKESRRWRFSYRDKDRRVQELIREKFAKQLLYQRNVNHHQQNTRQLQTNAQNQVNRMIVIIARKQTRIGELIREKFVFQLVIRQRDQNILNLQGQILALQNNPLGNMADARRLPVLNLIAPILAKNKPYTGQEPSDDYLDRLIQSISFAQGHMTVLENANAGDFDDAVKCNIYKAQMGGKYLPVPAQDPYNGNANINTPDTLRAWMRSHYQRETVDMWLERAPNLNGGQNYQSNSSAEIEKLNSQIASLQAQLAQPAQVHPQNNEASANFEKLNSKVASLEAQLAESMQVHSKLAQRLQLPENVINSNNPSIFDSHINQELEKRLGVIEINLAKLTKLIREDTIDTKSTQYRYSESPDYNNGGLEKRLEQIEAHLAKFARKDTKSSQRQRSESSPFGGLEKRLGQIEALLAKLAKDSKSRSDRVHMATIDEQSDPIFSDDDTAKPEENGYNSDGPAEQRGYPDKFSKSKISNKSELRKVKQDNNSSSAHNALSDKDSHGKRVSLEEIIRKIIQIEFENYLPYIIQQAKNCVPALAQDSDEEDILDGPMEINFIRKKEPATDVATVKCKIKRLVIPAGTVDPGANFPIMSEDIAKRLKLEIDTKEKHDLRGIATSPTESLGIVRNVPVNFAPGCTIYADFAVVKYPKPMLILPNTLLDKYNYDLLASKRELKLECNSKEFFIPINMHKVKNKLEVNCANVTPESDASSTLDHISQDLSEDSTLKKK</sequence>
<keyword evidence="1" id="KW-0175">Coiled coil</keyword>
<accession>A0A8H3L382</accession>
<dbReference type="Gene3D" id="2.40.70.10">
    <property type="entry name" value="Acid Proteases"/>
    <property type="match status" value="1"/>
</dbReference>
<dbReference type="OrthoDB" id="2364622at2759"/>
<name>A0A8H3L382_9GLOM</name>
<feature type="region of interest" description="Disordered" evidence="2">
    <location>
        <begin position="625"/>
        <end position="646"/>
    </location>
</feature>
<evidence type="ECO:0000313" key="4">
    <source>
        <dbReference type="Proteomes" id="UP000615446"/>
    </source>
</evidence>
<feature type="compositionally biased region" description="Acidic residues" evidence="2">
    <location>
        <begin position="678"/>
        <end position="687"/>
    </location>
</feature>
<dbReference type="Proteomes" id="UP000615446">
    <property type="component" value="Unassembled WGS sequence"/>
</dbReference>
<feature type="coiled-coil region" evidence="1">
    <location>
        <begin position="479"/>
        <end position="537"/>
    </location>
</feature>
<comment type="caution">
    <text evidence="3">The sequence shown here is derived from an EMBL/GenBank/DDBJ whole genome shotgun (WGS) entry which is preliminary data.</text>
</comment>
<feature type="compositionally biased region" description="Basic and acidic residues" evidence="2">
    <location>
        <begin position="625"/>
        <end position="638"/>
    </location>
</feature>
<protein>
    <submittedName>
        <fullName evidence="3">Uncharacterized protein</fullName>
    </submittedName>
</protein>
<evidence type="ECO:0000256" key="2">
    <source>
        <dbReference type="SAM" id="MobiDB-lite"/>
    </source>
</evidence>
<evidence type="ECO:0000313" key="3">
    <source>
        <dbReference type="EMBL" id="GES80993.1"/>
    </source>
</evidence>
<dbReference type="EMBL" id="BLAL01000053">
    <property type="protein sequence ID" value="GES80993.1"/>
    <property type="molecule type" value="Genomic_DNA"/>
</dbReference>
<feature type="coiled-coil region" evidence="1">
    <location>
        <begin position="48"/>
        <end position="117"/>
    </location>
</feature>